<feature type="domain" description="Tf2-1-like SH3-like" evidence="2">
    <location>
        <begin position="17"/>
        <end position="76"/>
    </location>
</feature>
<evidence type="ECO:0000256" key="1">
    <source>
        <dbReference type="SAM" id="MobiDB-lite"/>
    </source>
</evidence>
<evidence type="ECO:0000259" key="2">
    <source>
        <dbReference type="Pfam" id="PF24626"/>
    </source>
</evidence>
<dbReference type="InterPro" id="IPR016197">
    <property type="entry name" value="Chromo-like_dom_sf"/>
</dbReference>
<organism evidence="3 4">
    <name type="scientific">Vitis vinifera</name>
    <name type="common">Grape</name>
    <dbReference type="NCBI Taxonomy" id="29760"/>
    <lineage>
        <taxon>Eukaryota</taxon>
        <taxon>Viridiplantae</taxon>
        <taxon>Streptophyta</taxon>
        <taxon>Embryophyta</taxon>
        <taxon>Tracheophyta</taxon>
        <taxon>Spermatophyta</taxon>
        <taxon>Magnoliopsida</taxon>
        <taxon>eudicotyledons</taxon>
        <taxon>Gunneridae</taxon>
        <taxon>Pentapetalae</taxon>
        <taxon>rosids</taxon>
        <taxon>Vitales</taxon>
        <taxon>Vitaceae</taxon>
        <taxon>Viteae</taxon>
        <taxon>Vitis</taxon>
    </lineage>
</organism>
<dbReference type="AlphaFoldDB" id="A0A438E167"/>
<name>A0A438E167_VITVI</name>
<proteinExistence type="predicted"/>
<dbReference type="Pfam" id="PF24626">
    <property type="entry name" value="SH3_Tf2-1"/>
    <property type="match status" value="1"/>
</dbReference>
<dbReference type="EMBL" id="QGNW01001437">
    <property type="protein sequence ID" value="RVW41452.1"/>
    <property type="molecule type" value="Genomic_DNA"/>
</dbReference>
<gene>
    <name evidence="3" type="ORF">CK203_094048</name>
</gene>
<accession>A0A438E167</accession>
<dbReference type="InterPro" id="IPR056924">
    <property type="entry name" value="SH3_Tf2-1"/>
</dbReference>
<evidence type="ECO:0000313" key="4">
    <source>
        <dbReference type="Proteomes" id="UP000288805"/>
    </source>
</evidence>
<feature type="region of interest" description="Disordered" evidence="1">
    <location>
        <begin position="129"/>
        <end position="150"/>
    </location>
</feature>
<dbReference type="Proteomes" id="UP000288805">
    <property type="component" value="Unassembled WGS sequence"/>
</dbReference>
<dbReference type="SUPFAM" id="SSF54160">
    <property type="entry name" value="Chromo domain-like"/>
    <property type="match status" value="1"/>
</dbReference>
<protein>
    <recommendedName>
        <fullName evidence="2">Tf2-1-like SH3-like domain-containing protein</fullName>
    </recommendedName>
</protein>
<sequence length="150" mass="17610">MKQTMDKSRKDVTFDVGEMEFLKLHPYRQQLIFKRAHQKLVGHFYEPYPIIQKIGMVAYKLQLSEGARIHPIFHILDTHWVKRGNKFEEESLVQWKRLPVEEATWETTQSLIEQFPHMDLGDKVSLDGGGIVKPRQSERGHKPNPKYLGT</sequence>
<comment type="caution">
    <text evidence="3">The sequence shown here is derived from an EMBL/GenBank/DDBJ whole genome shotgun (WGS) entry which is preliminary data.</text>
</comment>
<reference evidence="3 4" key="1">
    <citation type="journal article" date="2018" name="PLoS Genet.">
        <title>Population sequencing reveals clonal diversity and ancestral inbreeding in the grapevine cultivar Chardonnay.</title>
        <authorList>
            <person name="Roach M.J."/>
            <person name="Johnson D.L."/>
            <person name="Bohlmann J."/>
            <person name="van Vuuren H.J."/>
            <person name="Jones S.J."/>
            <person name="Pretorius I.S."/>
            <person name="Schmidt S.A."/>
            <person name="Borneman A.R."/>
        </authorList>
    </citation>
    <scope>NUCLEOTIDE SEQUENCE [LARGE SCALE GENOMIC DNA]</scope>
    <source>
        <strain evidence="4">cv. Chardonnay</strain>
        <tissue evidence="3">Leaf</tissue>
    </source>
</reference>
<evidence type="ECO:0000313" key="3">
    <source>
        <dbReference type="EMBL" id="RVW41452.1"/>
    </source>
</evidence>
<dbReference type="Gene3D" id="2.40.50.40">
    <property type="match status" value="1"/>
</dbReference>